<keyword evidence="3" id="KW-1185">Reference proteome</keyword>
<evidence type="ECO:0000256" key="1">
    <source>
        <dbReference type="SAM" id="SignalP"/>
    </source>
</evidence>
<dbReference type="Proteomes" id="UP001597120">
    <property type="component" value="Unassembled WGS sequence"/>
</dbReference>
<reference evidence="3" key="1">
    <citation type="journal article" date="2019" name="Int. J. Syst. Evol. Microbiol.">
        <title>The Global Catalogue of Microorganisms (GCM) 10K type strain sequencing project: providing services to taxonomists for standard genome sequencing and annotation.</title>
        <authorList>
            <consortium name="The Broad Institute Genomics Platform"/>
            <consortium name="The Broad Institute Genome Sequencing Center for Infectious Disease"/>
            <person name="Wu L."/>
            <person name="Ma J."/>
        </authorList>
    </citation>
    <scope>NUCLEOTIDE SEQUENCE [LARGE SCALE GENOMIC DNA]</scope>
    <source>
        <strain evidence="3">CCUG 57263</strain>
    </source>
</reference>
<evidence type="ECO:0000313" key="2">
    <source>
        <dbReference type="EMBL" id="MFD0869393.1"/>
    </source>
</evidence>
<dbReference type="InterPro" id="IPR011047">
    <property type="entry name" value="Quinoprotein_ADH-like_sf"/>
</dbReference>
<gene>
    <name evidence="2" type="ORF">ACFQ03_09535</name>
</gene>
<keyword evidence="1" id="KW-0732">Signal</keyword>
<evidence type="ECO:0008006" key="4">
    <source>
        <dbReference type="Google" id="ProtNLM"/>
    </source>
</evidence>
<name>A0ABW3D7G6_9BACL</name>
<dbReference type="InterPro" id="IPR015943">
    <property type="entry name" value="WD40/YVTN_repeat-like_dom_sf"/>
</dbReference>
<dbReference type="EMBL" id="JBHTIU010000028">
    <property type="protein sequence ID" value="MFD0869393.1"/>
    <property type="molecule type" value="Genomic_DNA"/>
</dbReference>
<organism evidence="2 3">
    <name type="scientific">Paenibacillus residui</name>
    <dbReference type="NCBI Taxonomy" id="629724"/>
    <lineage>
        <taxon>Bacteria</taxon>
        <taxon>Bacillati</taxon>
        <taxon>Bacillota</taxon>
        <taxon>Bacilli</taxon>
        <taxon>Bacillales</taxon>
        <taxon>Paenibacillaceae</taxon>
        <taxon>Paenibacillus</taxon>
    </lineage>
</organism>
<comment type="caution">
    <text evidence="2">The sequence shown here is derived from an EMBL/GenBank/DDBJ whole genome shotgun (WGS) entry which is preliminary data.</text>
</comment>
<sequence>MARYKVFIRRTAAFLLGALLTSAFINDNGVQAAGTGLVNEQGEEIRLESRVNDSILWHVPLENIEDVYYHGTMLHDEQGNSYILADGSLVSIDLEGRRRWSFDVPRHGIAPRGLVRGEDGTIYVLEVEEFKDDRYTDRTGWITAVDPFDGKIRWQRGMPEGHRLSSNFVTAANSSGIIVVAASTGSVPSLSGTWRREASMLSNRRITNCFASWGCLMIPPEANTASTAAGCSKRLAPAKICGSISRILLTLMQLTCKRMRPVICHSRIMEEAGIGPILMETRSAS</sequence>
<dbReference type="RefSeq" id="WP_379287737.1">
    <property type="nucleotide sequence ID" value="NZ_JBHTIU010000028.1"/>
</dbReference>
<evidence type="ECO:0000313" key="3">
    <source>
        <dbReference type="Proteomes" id="UP001597120"/>
    </source>
</evidence>
<accession>A0ABW3D7G6</accession>
<proteinExistence type="predicted"/>
<dbReference type="Gene3D" id="2.130.10.10">
    <property type="entry name" value="YVTN repeat-like/Quinoprotein amine dehydrogenase"/>
    <property type="match status" value="1"/>
</dbReference>
<feature type="chain" id="PRO_5045299954" description="PQQ-binding-like beta-propeller repeat protein" evidence="1">
    <location>
        <begin position="26"/>
        <end position="285"/>
    </location>
</feature>
<dbReference type="SUPFAM" id="SSF50998">
    <property type="entry name" value="Quinoprotein alcohol dehydrogenase-like"/>
    <property type="match status" value="1"/>
</dbReference>
<feature type="signal peptide" evidence="1">
    <location>
        <begin position="1"/>
        <end position="25"/>
    </location>
</feature>
<protein>
    <recommendedName>
        <fullName evidence="4">PQQ-binding-like beta-propeller repeat protein</fullName>
    </recommendedName>
</protein>